<evidence type="ECO:0000313" key="1">
    <source>
        <dbReference type="EMBL" id="TBU17014.1"/>
    </source>
</evidence>
<name>A0A4Q9M044_9MICR</name>
<gene>
    <name evidence="1" type="ORF">CWI38_0289p0020</name>
</gene>
<accession>A0A4Q9M044</accession>
<dbReference type="VEuPathDB" id="MicrosporidiaDB:CWI38_0289p0020"/>
<reference evidence="1 2" key="1">
    <citation type="submission" date="2017-12" db="EMBL/GenBank/DDBJ databases">
        <authorList>
            <person name="Pombert J.-F."/>
            <person name="Haag K.L."/>
            <person name="Ebert D."/>
        </authorList>
    </citation>
    <scope>NUCLEOTIDE SEQUENCE [LARGE SCALE GENOMIC DNA]</scope>
    <source>
        <strain evidence="1">IL-G-3</strain>
    </source>
</reference>
<dbReference type="OrthoDB" id="2193011at2759"/>
<protein>
    <submittedName>
        <fullName evidence="1">Uncharacterized protein</fullName>
    </submittedName>
</protein>
<comment type="caution">
    <text evidence="1">The sequence shown here is derived from an EMBL/GenBank/DDBJ whole genome shotgun (WGS) entry which is preliminary data.</text>
</comment>
<keyword evidence="2" id="KW-1185">Reference proteome</keyword>
<proteinExistence type="predicted"/>
<dbReference type="Proteomes" id="UP000292282">
    <property type="component" value="Unassembled WGS sequence"/>
</dbReference>
<organism evidence="1 2">
    <name type="scientific">Hamiltosporidium tvaerminnensis</name>
    <dbReference type="NCBI Taxonomy" id="1176355"/>
    <lineage>
        <taxon>Eukaryota</taxon>
        <taxon>Fungi</taxon>
        <taxon>Fungi incertae sedis</taxon>
        <taxon>Microsporidia</taxon>
        <taxon>Dubosqiidae</taxon>
        <taxon>Hamiltosporidium</taxon>
    </lineage>
</organism>
<evidence type="ECO:0000313" key="2">
    <source>
        <dbReference type="Proteomes" id="UP000292282"/>
    </source>
</evidence>
<sequence>MKKLALISISMEIRQEENRERQNIECKVSRLVISTYLFEKSRMQGKPITSETPSLKPPMSIKDFSGALLKRIGVSLSTEKYNYECRKHSEKRIIWLGYFDAEFIIEKVILEEGLFSFLFAISMGGFSRKLNEKCVKVLIFKYQKQTSISQLFDYLKKDKDTSRRRAKILKIENNDRIHLALIKNFLKVKCGLKEEVTNINDEIAKLKPHSKLVMKGSFGLFDEAVRCYIYNKCIFGCRNVCQRCNQSRKTVDYLSTRYQKRHEHDYKCINLFPINRYEFLFSNRIRSHYVPEILDDKYIEIQSDIFNLNKRQDKIDLIEVGKNSQDSLQITYDLLANDLGLI</sequence>
<dbReference type="EMBL" id="PITK01000289">
    <property type="protein sequence ID" value="TBU17014.1"/>
    <property type="molecule type" value="Genomic_DNA"/>
</dbReference>
<dbReference type="AlphaFoldDB" id="A0A4Q9M044"/>